<protein>
    <recommendedName>
        <fullName evidence="9">Protein pelota homolog</fullName>
    </recommendedName>
</protein>
<dbReference type="Pfam" id="PF03465">
    <property type="entry name" value="eRF1_3"/>
    <property type="match status" value="1"/>
</dbReference>
<dbReference type="EMBL" id="BSYO01000007">
    <property type="protein sequence ID" value="GMH07651.1"/>
    <property type="molecule type" value="Genomic_DNA"/>
</dbReference>
<dbReference type="Pfam" id="PF26356">
    <property type="entry name" value="Pelota_N"/>
    <property type="match status" value="1"/>
</dbReference>
<dbReference type="FunFam" id="3.30.1330.30:FF:000008">
    <property type="entry name" value="Protein pelota homolog"/>
    <property type="match status" value="1"/>
</dbReference>
<evidence type="ECO:0000256" key="8">
    <source>
        <dbReference type="ARBA" id="ARBA00054141"/>
    </source>
</evidence>
<dbReference type="AlphaFoldDB" id="A0AAD3XKF6"/>
<evidence type="ECO:0000256" key="9">
    <source>
        <dbReference type="RuleBase" id="RU362019"/>
    </source>
</evidence>
<dbReference type="InterPro" id="IPR004405">
    <property type="entry name" value="TF_pelota"/>
</dbReference>
<accession>A0AAD3XKF6</accession>
<dbReference type="InterPro" id="IPR058547">
    <property type="entry name" value="Pelota_N"/>
</dbReference>
<dbReference type="Gene3D" id="3.30.1330.30">
    <property type="match status" value="1"/>
</dbReference>
<dbReference type="GO" id="GO:0005737">
    <property type="term" value="C:cytoplasm"/>
    <property type="evidence" value="ECO:0007669"/>
    <property type="project" value="UniProtKB-SubCell"/>
</dbReference>
<dbReference type="NCBIfam" id="TIGR00111">
    <property type="entry name" value="pelota"/>
    <property type="match status" value="1"/>
</dbReference>
<sequence>MTPIWRRSRGAGKSTALKTRGSLIFTLQRVKRKEEIEVLTMKIVRKDLVPDGPGSVKMVPEEADDLWMAYNLVAEGDSVSAVTVRKVLREAASGGRDAERLKLKLEVKVEAVEYDKEGSVLRIRGKNILENEHVKIGAFHTLEIELCRPFVIRKDFWDSIALDLLHQASDPAASADLAVILMQEGLAHIFLIGRSVTTTRCRIEVSIPRKHGPAIAGYEKALKRFFENVLQAFQKHVDFKVVRCAVIASPGFTKDQFHHHLLLEAERRQLRSIIENKSRIVLAHTTSGYKHSLREVLDAPNVVSMIKDTKAAQEVRALKDFFSMLSNDPARACYGPKHVEVAHERMAIQTLLITDDLFRNSDVATRQKYVNLVNSVKDSGGNAHIFSSMHVSGEQLAQLSGIAAILRFPLPDLEDIEM</sequence>
<dbReference type="FunFam" id="2.30.30.870:FF:000002">
    <property type="entry name" value="Protein pelota homolog"/>
    <property type="match status" value="1"/>
</dbReference>
<evidence type="ECO:0000256" key="5">
    <source>
        <dbReference type="ARBA" id="ARBA00022490"/>
    </source>
</evidence>
<dbReference type="InterPro" id="IPR038069">
    <property type="entry name" value="Pelota/DOM34_N"/>
</dbReference>
<dbReference type="Gene3D" id="2.30.30.870">
    <property type="entry name" value="Pelota, domain A"/>
    <property type="match status" value="1"/>
</dbReference>
<evidence type="ECO:0000256" key="3">
    <source>
        <dbReference type="ARBA" id="ARBA00004496"/>
    </source>
</evidence>
<evidence type="ECO:0000313" key="11">
    <source>
        <dbReference type="EMBL" id="GMH07651.1"/>
    </source>
</evidence>
<dbReference type="GO" id="GO:0032790">
    <property type="term" value="P:ribosome disassembly"/>
    <property type="evidence" value="ECO:0007669"/>
    <property type="project" value="TreeGrafter"/>
</dbReference>
<evidence type="ECO:0000256" key="6">
    <source>
        <dbReference type="ARBA" id="ARBA00022723"/>
    </source>
</evidence>
<dbReference type="FunFam" id="3.30.420.60:FF:000002">
    <property type="entry name" value="Protein pelota homolog"/>
    <property type="match status" value="1"/>
</dbReference>
<evidence type="ECO:0000256" key="1">
    <source>
        <dbReference type="ARBA" id="ARBA00001968"/>
    </source>
</evidence>
<dbReference type="GO" id="GO:0071025">
    <property type="term" value="P:RNA surveillance"/>
    <property type="evidence" value="ECO:0007669"/>
    <property type="project" value="InterPro"/>
</dbReference>
<dbReference type="PANTHER" id="PTHR10853">
    <property type="entry name" value="PELOTA"/>
    <property type="match status" value="1"/>
</dbReference>
<comment type="caution">
    <text evidence="11">The sequence shown here is derived from an EMBL/GenBank/DDBJ whole genome shotgun (WGS) entry which is preliminary data.</text>
</comment>
<dbReference type="SUPFAM" id="SSF55315">
    <property type="entry name" value="L30e-like"/>
    <property type="match status" value="1"/>
</dbReference>
<comment type="cofactor">
    <cofactor evidence="1 9">
        <name>a divalent metal cation</name>
        <dbReference type="ChEBI" id="CHEBI:60240"/>
    </cofactor>
</comment>
<keyword evidence="7" id="KW-0539">Nucleus</keyword>
<dbReference type="GO" id="GO:0070651">
    <property type="term" value="P:nonfunctional rRNA decay"/>
    <property type="evidence" value="ECO:0007669"/>
    <property type="project" value="TreeGrafter"/>
</dbReference>
<comment type="similarity">
    <text evidence="4 9">Belongs to the eukaryotic release factor 1 family. Pelota subfamily.</text>
</comment>
<dbReference type="Pfam" id="PF03464">
    <property type="entry name" value="eRF1_2"/>
    <property type="match status" value="1"/>
</dbReference>
<dbReference type="InterPro" id="IPR029064">
    <property type="entry name" value="Ribosomal_eL30-like_sf"/>
</dbReference>
<dbReference type="InterPro" id="IPR042226">
    <property type="entry name" value="eFR1_2_sf"/>
</dbReference>
<dbReference type="GO" id="GO:0070966">
    <property type="term" value="P:nuclear-transcribed mRNA catabolic process, no-go decay"/>
    <property type="evidence" value="ECO:0007669"/>
    <property type="project" value="InterPro"/>
</dbReference>
<dbReference type="InterPro" id="IPR005140">
    <property type="entry name" value="eRF1_Pelota-like_N"/>
</dbReference>
<comment type="function">
    <text evidence="8">Component of the Pelota-HBS1L complex, a complex that recognizes stalled ribosomes and triggers the No-Go Decay (NGD) pathway. In the Pelota-HBS1L complex, pelo recognizes ribosomes stalled at the 3' end of an mRNA and engages stalled ribosomes by destabilizing mRNA in the mRNA channel. Following ribosome-binding, the Pelota-HBS1L complex promotes the disassembly of stalled ribosomes, followed by degradation of damaged mRNAs as part of the NGD pathway.</text>
</comment>
<dbReference type="GO" id="GO:0005634">
    <property type="term" value="C:nucleus"/>
    <property type="evidence" value="ECO:0007669"/>
    <property type="project" value="UniProtKB-SubCell"/>
</dbReference>
<gene>
    <name evidence="11" type="ORF">Nepgr_009491</name>
</gene>
<evidence type="ECO:0000256" key="4">
    <source>
        <dbReference type="ARBA" id="ARBA00009504"/>
    </source>
</evidence>
<evidence type="ECO:0000259" key="10">
    <source>
        <dbReference type="SMART" id="SM01194"/>
    </source>
</evidence>
<name>A0AAD3XKF6_NEPGR</name>
<evidence type="ECO:0000256" key="7">
    <source>
        <dbReference type="ARBA" id="ARBA00023242"/>
    </source>
</evidence>
<dbReference type="PANTHER" id="PTHR10853:SF0">
    <property type="entry name" value="PROTEIN PELOTA HOMOLOG"/>
    <property type="match status" value="1"/>
</dbReference>
<dbReference type="Proteomes" id="UP001279734">
    <property type="component" value="Unassembled WGS sequence"/>
</dbReference>
<evidence type="ECO:0000313" key="12">
    <source>
        <dbReference type="Proteomes" id="UP001279734"/>
    </source>
</evidence>
<dbReference type="SUPFAM" id="SSF53137">
    <property type="entry name" value="Translational machinery components"/>
    <property type="match status" value="1"/>
</dbReference>
<dbReference type="GO" id="GO:0070481">
    <property type="term" value="P:nuclear-transcribed mRNA catabolic process, non-stop decay"/>
    <property type="evidence" value="ECO:0007669"/>
    <property type="project" value="InterPro"/>
</dbReference>
<dbReference type="InterPro" id="IPR005141">
    <property type="entry name" value="eRF1_2"/>
</dbReference>
<dbReference type="GO" id="GO:0046872">
    <property type="term" value="F:metal ion binding"/>
    <property type="evidence" value="ECO:0007669"/>
    <property type="project" value="UniProtKB-KW"/>
</dbReference>
<keyword evidence="6 9" id="KW-0479">Metal-binding</keyword>
<reference evidence="11" key="1">
    <citation type="submission" date="2023-05" db="EMBL/GenBank/DDBJ databases">
        <title>Nepenthes gracilis genome sequencing.</title>
        <authorList>
            <person name="Fukushima K."/>
        </authorList>
    </citation>
    <scope>NUCLEOTIDE SEQUENCE</scope>
    <source>
        <strain evidence="11">SING2019-196</strain>
    </source>
</reference>
<evidence type="ECO:0000256" key="2">
    <source>
        <dbReference type="ARBA" id="ARBA00004123"/>
    </source>
</evidence>
<dbReference type="SUPFAM" id="SSF159065">
    <property type="entry name" value="Dom34/Pelota N-terminal domain-like"/>
    <property type="match status" value="1"/>
</dbReference>
<dbReference type="Gene3D" id="3.30.420.60">
    <property type="entry name" value="eRF1 domain 2"/>
    <property type="match status" value="1"/>
</dbReference>
<dbReference type="SMART" id="SM01194">
    <property type="entry name" value="eRF1_1"/>
    <property type="match status" value="1"/>
</dbReference>
<feature type="domain" description="eRF1/Pelota-like N-terminal" evidence="10">
    <location>
        <begin position="41"/>
        <end position="170"/>
    </location>
</feature>
<proteinExistence type="inferred from homology"/>
<comment type="subcellular location">
    <subcellularLocation>
        <location evidence="3 9">Cytoplasm</location>
    </subcellularLocation>
    <subcellularLocation>
        <location evidence="2">Nucleus</location>
    </subcellularLocation>
</comment>
<keyword evidence="5 9" id="KW-0963">Cytoplasm</keyword>
<keyword evidence="12" id="KW-1185">Reference proteome</keyword>
<organism evidence="11 12">
    <name type="scientific">Nepenthes gracilis</name>
    <name type="common">Slender pitcher plant</name>
    <dbReference type="NCBI Taxonomy" id="150966"/>
    <lineage>
        <taxon>Eukaryota</taxon>
        <taxon>Viridiplantae</taxon>
        <taxon>Streptophyta</taxon>
        <taxon>Embryophyta</taxon>
        <taxon>Tracheophyta</taxon>
        <taxon>Spermatophyta</taxon>
        <taxon>Magnoliopsida</taxon>
        <taxon>eudicotyledons</taxon>
        <taxon>Gunneridae</taxon>
        <taxon>Pentapetalae</taxon>
        <taxon>Caryophyllales</taxon>
        <taxon>Nepenthaceae</taxon>
        <taxon>Nepenthes</taxon>
    </lineage>
</organism>
<dbReference type="InterPro" id="IPR005142">
    <property type="entry name" value="eRF1_3"/>
</dbReference>